<dbReference type="AlphaFoldDB" id="A0A1W6K3H9"/>
<dbReference type="Gene3D" id="3.50.30.50">
    <property type="entry name" value="Putative cyclase"/>
    <property type="match status" value="1"/>
</dbReference>
<protein>
    <submittedName>
        <fullName evidence="1">Cyclase</fullName>
    </submittedName>
</protein>
<keyword evidence="2" id="KW-1185">Reference proteome</keyword>
<evidence type="ECO:0000313" key="1">
    <source>
        <dbReference type="EMBL" id="ARM76994.1"/>
    </source>
</evidence>
<dbReference type="PANTHER" id="PTHR31118:SF12">
    <property type="entry name" value="CYCLASE-LIKE PROTEIN 2"/>
    <property type="match status" value="1"/>
</dbReference>
<dbReference type="PANTHER" id="PTHR31118">
    <property type="entry name" value="CYCLASE-LIKE PROTEIN 2"/>
    <property type="match status" value="1"/>
</dbReference>
<evidence type="ECO:0000313" key="2">
    <source>
        <dbReference type="Proteomes" id="UP000193404"/>
    </source>
</evidence>
<gene>
    <name evidence="1" type="ORF">B6F84_00675</name>
</gene>
<dbReference type="Pfam" id="PF04199">
    <property type="entry name" value="Cyclase"/>
    <property type="match status" value="1"/>
</dbReference>
<accession>A0A1W6K3H9</accession>
<sequence length="221" mass="25043">MPLSHNVVSWPTHPPIQINKFKTVERDLYDAHEIYMTSQDYTHFDAPSHMIKGGKTIDAYEIYRFVAPAIILNFSNKEDLEITDKDLQQFSDQIKNVNAVILFTDFNKDPKEFKYNWKYLGVSSAKYLSQFSNIKMVAIDAPSIAGWSGDVPAAPHIITVKDAIDIHLYLLEKDILIVEGLYDVKKAIGNNKYVYGVLIALPLQIVGLDGGPCRVIFTKFT</sequence>
<reference evidence="1 2" key="1">
    <citation type="submission" date="2017-03" db="EMBL/GenBank/DDBJ databases">
        <title>Sulfur activation and transportation mechanism of thermophilic Archaea Acidianus manzaensis YN-25.</title>
        <authorList>
            <person name="Ma Y."/>
            <person name="Yang Y."/>
            <person name="Xia J."/>
        </authorList>
    </citation>
    <scope>NUCLEOTIDE SEQUENCE [LARGE SCALE GENOMIC DNA]</scope>
    <source>
        <strain evidence="1 2">YN-25</strain>
    </source>
</reference>
<dbReference type="STRING" id="282676.B6F84_00675"/>
<proteinExistence type="predicted"/>
<organism evidence="1 2">
    <name type="scientific">Acidianus manzaensis</name>
    <dbReference type="NCBI Taxonomy" id="282676"/>
    <lineage>
        <taxon>Archaea</taxon>
        <taxon>Thermoproteota</taxon>
        <taxon>Thermoprotei</taxon>
        <taxon>Sulfolobales</taxon>
        <taxon>Sulfolobaceae</taxon>
        <taxon>Acidianus</taxon>
    </lineage>
</organism>
<dbReference type="EMBL" id="CP020477">
    <property type="protein sequence ID" value="ARM76994.1"/>
    <property type="molecule type" value="Genomic_DNA"/>
</dbReference>
<dbReference type="SUPFAM" id="SSF102198">
    <property type="entry name" value="Putative cyclase"/>
    <property type="match status" value="1"/>
</dbReference>
<dbReference type="Proteomes" id="UP000193404">
    <property type="component" value="Chromosome"/>
</dbReference>
<dbReference type="InterPro" id="IPR037175">
    <property type="entry name" value="KFase_sf"/>
</dbReference>
<name>A0A1W6K3H9_9CREN</name>
<dbReference type="InterPro" id="IPR007325">
    <property type="entry name" value="KFase/CYL"/>
</dbReference>
<dbReference type="GO" id="GO:0019441">
    <property type="term" value="P:L-tryptophan catabolic process to kynurenine"/>
    <property type="evidence" value="ECO:0007669"/>
    <property type="project" value="InterPro"/>
</dbReference>
<dbReference type="GO" id="GO:0004061">
    <property type="term" value="F:arylformamidase activity"/>
    <property type="evidence" value="ECO:0007669"/>
    <property type="project" value="InterPro"/>
</dbReference>
<dbReference type="KEGG" id="aman:B6F84_00675"/>